<proteinExistence type="predicted"/>
<gene>
    <name evidence="1" type="ORF">ALOHA_HF4000ANIW133B20ctg2g3</name>
</gene>
<protein>
    <submittedName>
        <fullName evidence="1">Uncharacterized protein</fullName>
    </submittedName>
</protein>
<accession>B3T3J2</accession>
<dbReference type="CDD" id="cd17039">
    <property type="entry name" value="Ubl_ubiquitin_like"/>
    <property type="match status" value="1"/>
</dbReference>
<organism evidence="1">
    <name type="scientific">uncultured marine microorganism HF4000_ANIW133B20</name>
    <dbReference type="NCBI Taxonomy" id="455528"/>
    <lineage>
        <taxon>unclassified sequences</taxon>
        <taxon>environmental samples</taxon>
    </lineage>
</organism>
<evidence type="ECO:0000313" key="1">
    <source>
        <dbReference type="EMBL" id="ABZ07151.1"/>
    </source>
</evidence>
<reference evidence="1" key="1">
    <citation type="journal article" date="2008" name="ISME J.">
        <title>Genomic patterns of recombination, clonal divergence and environment in marine microbial populations.</title>
        <authorList>
            <person name="Konstantinidis K.T."/>
            <person name="Delong E.F."/>
        </authorList>
    </citation>
    <scope>NUCLEOTIDE SEQUENCE</scope>
</reference>
<dbReference type="AlphaFoldDB" id="B3T3J2"/>
<dbReference type="EMBL" id="EU016594">
    <property type="protein sequence ID" value="ABZ07151.1"/>
    <property type="molecule type" value="Genomic_DNA"/>
</dbReference>
<sequence length="199" mass="20748">MSLKLYTFKVQAGGEEIPALTGDYIRIEKALVPVRVRTENGDDFTLDEGEEANIGEFKRLILGHGGVGEEEIRLFVGTGGARVGSAKVSGGVSVPGGVNVNNLRSAVQVGNSNLVRRTITTSAGELAAVNPNRAFISIKNQDEVGTIWVSSGSVSVGNGWELGPGESIEFIGGAVFTGVLIAIGNAASNPNVMVWEGSY</sequence>
<name>B3T3J2_9ZZZZ</name>